<evidence type="ECO:0000313" key="3">
    <source>
        <dbReference type="Proteomes" id="UP000325598"/>
    </source>
</evidence>
<dbReference type="AlphaFoldDB" id="A0A5J4LDK4"/>
<proteinExistence type="predicted"/>
<sequence>MVGVDMESSCGVSSLLPGPPVTDLAHTPGPGHWQQPAGQEDGPDGARWPVAPGAGRGPSCGRPSFGPHSEEGWRVGRLLKPEGDGRPPTRPHQ</sequence>
<comment type="caution">
    <text evidence="2">The sequence shown here is derived from an EMBL/GenBank/DDBJ whole genome shotgun (WGS) entry which is preliminary data.</text>
</comment>
<protein>
    <submittedName>
        <fullName evidence="2">Uncharacterized protein</fullName>
    </submittedName>
</protein>
<evidence type="ECO:0000256" key="1">
    <source>
        <dbReference type="SAM" id="MobiDB-lite"/>
    </source>
</evidence>
<dbReference type="EMBL" id="BLAG01000006">
    <property type="protein sequence ID" value="GES29600.1"/>
    <property type="molecule type" value="Genomic_DNA"/>
</dbReference>
<keyword evidence="3" id="KW-1185">Reference proteome</keyword>
<feature type="compositionally biased region" description="Basic and acidic residues" evidence="1">
    <location>
        <begin position="68"/>
        <end position="87"/>
    </location>
</feature>
<dbReference type="Proteomes" id="UP000325598">
    <property type="component" value="Unassembled WGS sequence"/>
</dbReference>
<organism evidence="2 3">
    <name type="scientific">Streptomyces angustmyceticus</name>
    <dbReference type="NCBI Taxonomy" id="285578"/>
    <lineage>
        <taxon>Bacteria</taxon>
        <taxon>Bacillati</taxon>
        <taxon>Actinomycetota</taxon>
        <taxon>Actinomycetes</taxon>
        <taxon>Kitasatosporales</taxon>
        <taxon>Streptomycetaceae</taxon>
        <taxon>Streptomyces</taxon>
    </lineage>
</organism>
<reference evidence="2 3" key="1">
    <citation type="submission" date="2019-10" db="EMBL/GenBank/DDBJ databases">
        <title>Whole genome shotgun sequence of Streptomyces angustmyceticus NBRC 3934.</title>
        <authorList>
            <person name="Hosoyama A."/>
            <person name="Ichikawa N."/>
            <person name="Kimura A."/>
            <person name="Kitahashi Y."/>
            <person name="Komaki H."/>
            <person name="Uohara A."/>
        </authorList>
    </citation>
    <scope>NUCLEOTIDE SEQUENCE [LARGE SCALE GENOMIC DNA]</scope>
    <source>
        <strain evidence="2 3">NBRC 3934</strain>
    </source>
</reference>
<gene>
    <name evidence="2" type="ORF">San01_20870</name>
</gene>
<name>A0A5J4LDK4_9ACTN</name>
<evidence type="ECO:0000313" key="2">
    <source>
        <dbReference type="EMBL" id="GES29600.1"/>
    </source>
</evidence>
<accession>A0A5J4LDK4</accession>
<feature type="region of interest" description="Disordered" evidence="1">
    <location>
        <begin position="1"/>
        <end position="93"/>
    </location>
</feature>